<dbReference type="AlphaFoldDB" id="A0A1C7N106"/>
<protein>
    <recommendedName>
        <fullName evidence="4">Mitochondrial fission protein ELM1</fullName>
    </recommendedName>
</protein>
<evidence type="ECO:0000313" key="2">
    <source>
        <dbReference type="EMBL" id="OBZ81024.1"/>
    </source>
</evidence>
<feature type="coiled-coil region" evidence="1">
    <location>
        <begin position="361"/>
        <end position="388"/>
    </location>
</feature>
<dbReference type="InterPro" id="IPR009367">
    <property type="entry name" value="Elm1-like"/>
</dbReference>
<proteinExistence type="predicted"/>
<accession>A0A1C7N106</accession>
<name>A0A1C7N106_9FUNG</name>
<evidence type="ECO:0000313" key="3">
    <source>
        <dbReference type="Proteomes" id="UP000093000"/>
    </source>
</evidence>
<keyword evidence="3" id="KW-1185">Reference proteome</keyword>
<dbReference type="Proteomes" id="UP000093000">
    <property type="component" value="Unassembled WGS sequence"/>
</dbReference>
<comment type="caution">
    <text evidence="2">The sequence shown here is derived from an EMBL/GenBank/DDBJ whole genome shotgun (WGS) entry which is preliminary data.</text>
</comment>
<dbReference type="Pfam" id="PF06258">
    <property type="entry name" value="Mito_fiss_Elm1"/>
    <property type="match status" value="1"/>
</dbReference>
<evidence type="ECO:0000256" key="1">
    <source>
        <dbReference type="SAM" id="Coils"/>
    </source>
</evidence>
<dbReference type="EMBL" id="LUGH01001518">
    <property type="protein sequence ID" value="OBZ81024.1"/>
    <property type="molecule type" value="Genomic_DNA"/>
</dbReference>
<evidence type="ECO:0008006" key="4">
    <source>
        <dbReference type="Google" id="ProtNLM"/>
    </source>
</evidence>
<sequence>MFRQFNRINPAVSLARAYSTAKVWVVTDGGLESSLRALTLGRQLANGSRLELKTIVASKTLQFLPPILQKYMVDWNKTSKDRLPWYLSSPDPLDLAREDRPDYIVASGQDAVPACLYLSRLNPHKGFSIYLGYPNIPFIHFDQVILPKYEANAKMAALGPLARQRNGIILPAPLLDTAPSSLTSTGVPFTDYSTVVVGGHSPHCRWYSEDAVHLAENIKRMIHHLDDRVVIVYTDRTPQLVKDKMAHVLSKETESVFMWDSTHAVSAMHKLNIYEGILHASKRVILTADLDYASAHAASRNKPIYTVFGGQCRSYLNHFHRWLLDSRLARKLRLDRTRSTKHQDPYSYLGTHPAWGNPAQVFQIKQTMAFVKKEIEALQQEKMTGKRRS</sequence>
<keyword evidence="1" id="KW-0175">Coiled coil</keyword>
<organism evidence="2 3">
    <name type="scientific">Choanephora cucurbitarum</name>
    <dbReference type="NCBI Taxonomy" id="101091"/>
    <lineage>
        <taxon>Eukaryota</taxon>
        <taxon>Fungi</taxon>
        <taxon>Fungi incertae sedis</taxon>
        <taxon>Mucoromycota</taxon>
        <taxon>Mucoromycotina</taxon>
        <taxon>Mucoromycetes</taxon>
        <taxon>Mucorales</taxon>
        <taxon>Mucorineae</taxon>
        <taxon>Choanephoraceae</taxon>
        <taxon>Choanephoroideae</taxon>
        <taxon>Choanephora</taxon>
    </lineage>
</organism>
<reference evidence="2 3" key="1">
    <citation type="submission" date="2016-03" db="EMBL/GenBank/DDBJ databases">
        <title>Choanephora cucurbitarum.</title>
        <authorList>
            <person name="Min B."/>
            <person name="Park H."/>
            <person name="Park J.-H."/>
            <person name="Shin H.-D."/>
            <person name="Choi I.-G."/>
        </authorList>
    </citation>
    <scope>NUCLEOTIDE SEQUENCE [LARGE SCALE GENOMIC DNA]</scope>
    <source>
        <strain evidence="2 3">KUS-F28377</strain>
    </source>
</reference>
<gene>
    <name evidence="2" type="ORF">A0J61_10928</name>
</gene>
<dbReference type="OrthoDB" id="1856981at2759"/>
<dbReference type="InParanoid" id="A0A1C7N106"/>